<dbReference type="GO" id="GO:0005737">
    <property type="term" value="C:cytoplasm"/>
    <property type="evidence" value="ECO:0007669"/>
    <property type="project" value="InterPro"/>
</dbReference>
<dbReference type="SUPFAM" id="SSF52402">
    <property type="entry name" value="Adenine nucleotide alpha hydrolases-like"/>
    <property type="match status" value="1"/>
</dbReference>
<keyword evidence="6" id="KW-0067">ATP-binding</keyword>
<dbReference type="EMBL" id="CAEZTM010000032">
    <property type="protein sequence ID" value="CAB4572296.1"/>
    <property type="molecule type" value="Genomic_DNA"/>
</dbReference>
<evidence type="ECO:0000256" key="5">
    <source>
        <dbReference type="ARBA" id="ARBA00022741"/>
    </source>
</evidence>
<dbReference type="Gene3D" id="3.40.50.620">
    <property type="entry name" value="HUPs"/>
    <property type="match status" value="1"/>
</dbReference>
<evidence type="ECO:0000256" key="6">
    <source>
        <dbReference type="ARBA" id="ARBA00022840"/>
    </source>
</evidence>
<dbReference type="SUPFAM" id="SSF82829">
    <property type="entry name" value="MesJ substrate recognition domain-like"/>
    <property type="match status" value="1"/>
</dbReference>
<evidence type="ECO:0000256" key="3">
    <source>
        <dbReference type="ARBA" id="ARBA00022598"/>
    </source>
</evidence>
<evidence type="ECO:0000259" key="8">
    <source>
        <dbReference type="Pfam" id="PF01171"/>
    </source>
</evidence>
<dbReference type="PANTHER" id="PTHR43033">
    <property type="entry name" value="TRNA(ILE)-LYSIDINE SYNTHASE-RELATED"/>
    <property type="match status" value="1"/>
</dbReference>
<dbReference type="InterPro" id="IPR014729">
    <property type="entry name" value="Rossmann-like_a/b/a_fold"/>
</dbReference>
<comment type="catalytic activity">
    <reaction evidence="7">
        <text>cytidine(34) in tRNA(Ile2) + L-lysine + ATP = lysidine(34) in tRNA(Ile2) + AMP + diphosphate + H(+)</text>
        <dbReference type="Rhea" id="RHEA:43744"/>
        <dbReference type="Rhea" id="RHEA-COMP:10625"/>
        <dbReference type="Rhea" id="RHEA-COMP:10670"/>
        <dbReference type="ChEBI" id="CHEBI:15378"/>
        <dbReference type="ChEBI" id="CHEBI:30616"/>
        <dbReference type="ChEBI" id="CHEBI:32551"/>
        <dbReference type="ChEBI" id="CHEBI:33019"/>
        <dbReference type="ChEBI" id="CHEBI:82748"/>
        <dbReference type="ChEBI" id="CHEBI:83665"/>
        <dbReference type="ChEBI" id="CHEBI:456215"/>
        <dbReference type="EC" id="6.3.4.19"/>
    </reaction>
</comment>
<dbReference type="InterPro" id="IPR012094">
    <property type="entry name" value="tRNA_Ile_lys_synt"/>
</dbReference>
<evidence type="ECO:0000256" key="7">
    <source>
        <dbReference type="ARBA" id="ARBA00048539"/>
    </source>
</evidence>
<keyword evidence="3" id="KW-0436">Ligase</keyword>
<keyword evidence="5" id="KW-0547">Nucleotide-binding</keyword>
<accession>A0A6J6E8Z7</accession>
<evidence type="ECO:0000256" key="1">
    <source>
        <dbReference type="ARBA" id="ARBA00013267"/>
    </source>
</evidence>
<dbReference type="AlphaFoldDB" id="A0A6J6E8Z7"/>
<reference evidence="10" key="1">
    <citation type="submission" date="2020-05" db="EMBL/GenBank/DDBJ databases">
        <authorList>
            <person name="Chiriac C."/>
            <person name="Salcher M."/>
            <person name="Ghai R."/>
            <person name="Kavagutti S V."/>
        </authorList>
    </citation>
    <scope>NUCLEOTIDE SEQUENCE</scope>
</reference>
<dbReference type="GO" id="GO:0005524">
    <property type="term" value="F:ATP binding"/>
    <property type="evidence" value="ECO:0007669"/>
    <property type="project" value="UniProtKB-KW"/>
</dbReference>
<evidence type="ECO:0000256" key="4">
    <source>
        <dbReference type="ARBA" id="ARBA00022694"/>
    </source>
</evidence>
<evidence type="ECO:0000256" key="2">
    <source>
        <dbReference type="ARBA" id="ARBA00022490"/>
    </source>
</evidence>
<dbReference type="Pfam" id="PF09179">
    <property type="entry name" value="TilS"/>
    <property type="match status" value="1"/>
</dbReference>
<dbReference type="PANTHER" id="PTHR43033:SF1">
    <property type="entry name" value="TRNA(ILE)-LYSIDINE SYNTHASE-RELATED"/>
    <property type="match status" value="1"/>
</dbReference>
<dbReference type="InterPro" id="IPR011063">
    <property type="entry name" value="TilS/TtcA_N"/>
</dbReference>
<dbReference type="InterPro" id="IPR015262">
    <property type="entry name" value="tRNA_Ile_lys_synt_subst-bd"/>
</dbReference>
<dbReference type="HAMAP" id="MF_01161">
    <property type="entry name" value="tRNA_Ile_lys_synt"/>
    <property type="match status" value="1"/>
</dbReference>
<keyword evidence="2" id="KW-0963">Cytoplasm</keyword>
<dbReference type="CDD" id="cd01992">
    <property type="entry name" value="TilS_N"/>
    <property type="match status" value="1"/>
</dbReference>
<evidence type="ECO:0000313" key="10">
    <source>
        <dbReference type="EMBL" id="CAB4572296.1"/>
    </source>
</evidence>
<organism evidence="10">
    <name type="scientific">freshwater metagenome</name>
    <dbReference type="NCBI Taxonomy" id="449393"/>
    <lineage>
        <taxon>unclassified sequences</taxon>
        <taxon>metagenomes</taxon>
        <taxon>ecological metagenomes</taxon>
    </lineage>
</organism>
<dbReference type="EC" id="6.3.4.19" evidence="1"/>
<dbReference type="Gene3D" id="1.20.59.20">
    <property type="match status" value="1"/>
</dbReference>
<dbReference type="Pfam" id="PF01171">
    <property type="entry name" value="ATP_bind_3"/>
    <property type="match status" value="1"/>
</dbReference>
<dbReference type="GO" id="GO:0032267">
    <property type="term" value="F:tRNA(Ile)-lysidine synthase activity"/>
    <property type="evidence" value="ECO:0007669"/>
    <property type="project" value="UniProtKB-EC"/>
</dbReference>
<feature type="domain" description="tRNA(Ile)-lysidine synthase substrate-binding" evidence="9">
    <location>
        <begin position="252"/>
        <end position="310"/>
    </location>
</feature>
<dbReference type="NCBIfam" id="TIGR02432">
    <property type="entry name" value="lysidine_TilS_N"/>
    <property type="match status" value="1"/>
</dbReference>
<sequence length="321" mass="34128">MADTRRAIREWAQSLDHPAEGLYLVALSGGGDSLALAWAAATELPKLGMRVGAVIVDHQLQADSAEVVSRAASTAGRWGLSPVFTKVVQVGSGEGPEDAARQARYAAFGEALKESGATGILLAHTEDDQAETVLLGLARGSGPGSLKGMAKADGVYHRPLLGVQRHALRVALTDAGESWWEDPHNSDPRFARVRVRTEILPLIEATLGPGISQALARSAELFRNDSAVLDHLAQQLFVSASSEHAPGHWSVDVAGLADQPEALRSRVIRFLIMSVGAPSPSYQHIREVSALITAWRGQAEIYVAGARVGREGTAIHARIVQ</sequence>
<dbReference type="GO" id="GO:0008033">
    <property type="term" value="P:tRNA processing"/>
    <property type="evidence" value="ECO:0007669"/>
    <property type="project" value="UniProtKB-KW"/>
</dbReference>
<dbReference type="InterPro" id="IPR012795">
    <property type="entry name" value="tRNA_Ile_lys_synt_N"/>
</dbReference>
<keyword evidence="4" id="KW-0819">tRNA processing</keyword>
<evidence type="ECO:0000259" key="9">
    <source>
        <dbReference type="Pfam" id="PF09179"/>
    </source>
</evidence>
<feature type="domain" description="tRNA(Ile)-lysidine/2-thiocytidine synthase N-terminal" evidence="8">
    <location>
        <begin position="23"/>
        <end position="197"/>
    </location>
</feature>
<name>A0A6J6E8Z7_9ZZZZ</name>
<protein>
    <recommendedName>
        <fullName evidence="1">tRNA(Ile)-lysidine synthetase</fullName>
        <ecNumber evidence="1">6.3.4.19</ecNumber>
    </recommendedName>
</protein>
<proteinExistence type="inferred from homology"/>
<gene>
    <name evidence="10" type="ORF">UFOPK1684_00812</name>
</gene>